<evidence type="ECO:0000313" key="4">
    <source>
        <dbReference type="Proteomes" id="UP000192527"/>
    </source>
</evidence>
<evidence type="ECO:0000256" key="1">
    <source>
        <dbReference type="SAM" id="Coils"/>
    </source>
</evidence>
<dbReference type="STRING" id="402384.HM131_07275"/>
<dbReference type="EMBL" id="CP020772">
    <property type="protein sequence ID" value="ARI76652.1"/>
    <property type="molecule type" value="Genomic_DNA"/>
</dbReference>
<feature type="domain" description="STAS" evidence="2">
    <location>
        <begin position="141"/>
        <end position="251"/>
    </location>
</feature>
<dbReference type="CDD" id="cd07041">
    <property type="entry name" value="STAS_RsbR_RsbS_like"/>
    <property type="match status" value="1"/>
</dbReference>
<dbReference type="KEGG" id="hmn:HM131_07275"/>
<dbReference type="AlphaFoldDB" id="A0A1W5ZTM6"/>
<keyword evidence="4" id="KW-1185">Reference proteome</keyword>
<keyword evidence="1" id="KW-0175">Coiled coil</keyword>
<dbReference type="PROSITE" id="PS50801">
    <property type="entry name" value="STAS"/>
    <property type="match status" value="1"/>
</dbReference>
<organism evidence="3 4">
    <name type="scientific">Halobacillus mangrovi</name>
    <dbReference type="NCBI Taxonomy" id="402384"/>
    <lineage>
        <taxon>Bacteria</taxon>
        <taxon>Bacillati</taxon>
        <taxon>Bacillota</taxon>
        <taxon>Bacilli</taxon>
        <taxon>Bacillales</taxon>
        <taxon>Bacillaceae</taxon>
        <taxon>Halobacillus</taxon>
    </lineage>
</organism>
<dbReference type="Pfam" id="PF01740">
    <property type="entry name" value="STAS"/>
    <property type="match status" value="1"/>
</dbReference>
<sequence length="254" mass="29590">MKLVDRTFPLPYYKINKKYQIQSWSQEAEDLFGHQENLLDIFDEDSKSKVENWVNPEVQKASVEIHLKPVNEEDGPLTADLYVFWENDLYAEVMLMMKDSRLIKVTKTMNQLRARLNDTNFELLDEKEKLEEAIEQNNRLSAPFIDLTEDTALVPLFGDITKEKMYAIEEYLLQSSQRDGIDRILFDFTAVGQVERDGIQVFNNMMTSVFYMGPEVVLIGIRPEQAKQLSEMSMLSDIKYINSLQQAIMKYCAN</sequence>
<dbReference type="InterPro" id="IPR002645">
    <property type="entry name" value="STAS_dom"/>
</dbReference>
<dbReference type="Proteomes" id="UP000192527">
    <property type="component" value="Chromosome"/>
</dbReference>
<dbReference type="OrthoDB" id="2624594at2"/>
<dbReference type="InterPro" id="IPR036513">
    <property type="entry name" value="STAS_dom_sf"/>
</dbReference>
<reference evidence="3 4" key="1">
    <citation type="submission" date="2017-04" db="EMBL/GenBank/DDBJ databases">
        <title>The whole genome sequencing and assembly of Halobacillus mangrovi strain.</title>
        <authorList>
            <person name="Lee S.-J."/>
            <person name="Park M.-K."/>
            <person name="Kim J.-Y."/>
            <person name="Lee Y.-J."/>
            <person name="Yi H."/>
            <person name="Bahn Y.-S."/>
            <person name="Kim J.F."/>
            <person name="Lee D.-W."/>
        </authorList>
    </citation>
    <scope>NUCLEOTIDE SEQUENCE [LARGE SCALE GENOMIC DNA]</scope>
    <source>
        <strain evidence="3 4">KTB 131</strain>
    </source>
</reference>
<protein>
    <recommendedName>
        <fullName evidence="2">STAS domain-containing protein</fullName>
    </recommendedName>
</protein>
<accession>A0A1W5ZTM6</accession>
<dbReference type="InterPro" id="IPR051932">
    <property type="entry name" value="Bact_StressResp_Reg"/>
</dbReference>
<dbReference type="SUPFAM" id="SSF52091">
    <property type="entry name" value="SpoIIaa-like"/>
    <property type="match status" value="1"/>
</dbReference>
<gene>
    <name evidence="3" type="ORF">HM131_07275</name>
</gene>
<proteinExistence type="predicted"/>
<dbReference type="Gene3D" id="3.30.750.24">
    <property type="entry name" value="STAS domain"/>
    <property type="match status" value="1"/>
</dbReference>
<evidence type="ECO:0000259" key="2">
    <source>
        <dbReference type="PROSITE" id="PS50801"/>
    </source>
</evidence>
<dbReference type="PANTHER" id="PTHR33745">
    <property type="entry name" value="RSBT ANTAGONIST PROTEIN RSBS-RELATED"/>
    <property type="match status" value="1"/>
</dbReference>
<dbReference type="RefSeq" id="WP_085029130.1">
    <property type="nucleotide sequence ID" value="NZ_CP020772.1"/>
</dbReference>
<feature type="coiled-coil region" evidence="1">
    <location>
        <begin position="109"/>
        <end position="140"/>
    </location>
</feature>
<name>A0A1W5ZTM6_9BACI</name>
<evidence type="ECO:0000313" key="3">
    <source>
        <dbReference type="EMBL" id="ARI76652.1"/>
    </source>
</evidence>